<evidence type="ECO:0000256" key="1">
    <source>
        <dbReference type="ARBA" id="ARBA00004651"/>
    </source>
</evidence>
<dbReference type="EMBL" id="OD056643">
    <property type="protein sequence ID" value="CAD7421639.1"/>
    <property type="molecule type" value="Genomic_DNA"/>
</dbReference>
<dbReference type="PANTHER" id="PTHR24372:SF74">
    <property type="entry name" value="LP13728P"/>
    <property type="match status" value="1"/>
</dbReference>
<evidence type="ECO:0000256" key="6">
    <source>
        <dbReference type="SAM" id="MobiDB-lite"/>
    </source>
</evidence>
<keyword evidence="2" id="KW-1003">Cell membrane</keyword>
<accession>A0A7R9HJH0</accession>
<evidence type="ECO:0000256" key="3">
    <source>
        <dbReference type="ARBA" id="ARBA00023040"/>
    </source>
</evidence>
<dbReference type="GO" id="GO:0005886">
    <property type="term" value="C:plasma membrane"/>
    <property type="evidence" value="ECO:0007669"/>
    <property type="project" value="UniProtKB-SubCell"/>
</dbReference>
<keyword evidence="3" id="KW-0297">G-protein coupled receptor</keyword>
<dbReference type="InterPro" id="IPR032675">
    <property type="entry name" value="LRR_dom_sf"/>
</dbReference>
<evidence type="ECO:0000256" key="4">
    <source>
        <dbReference type="ARBA" id="ARBA00023170"/>
    </source>
</evidence>
<organism evidence="7">
    <name type="scientific">Timema poppense</name>
    <name type="common">Walking stick</name>
    <dbReference type="NCBI Taxonomy" id="170557"/>
    <lineage>
        <taxon>Eukaryota</taxon>
        <taxon>Metazoa</taxon>
        <taxon>Ecdysozoa</taxon>
        <taxon>Arthropoda</taxon>
        <taxon>Hexapoda</taxon>
        <taxon>Insecta</taxon>
        <taxon>Pterygota</taxon>
        <taxon>Neoptera</taxon>
        <taxon>Polyneoptera</taxon>
        <taxon>Phasmatodea</taxon>
        <taxon>Timematodea</taxon>
        <taxon>Timematoidea</taxon>
        <taxon>Timematidae</taxon>
        <taxon>Timema</taxon>
    </lineage>
</organism>
<evidence type="ECO:0000256" key="2">
    <source>
        <dbReference type="ARBA" id="ARBA00022475"/>
    </source>
</evidence>
<dbReference type="GO" id="GO:0008528">
    <property type="term" value="F:G protein-coupled peptide receptor activity"/>
    <property type="evidence" value="ECO:0007669"/>
    <property type="project" value="TreeGrafter"/>
</dbReference>
<keyword evidence="2" id="KW-0472">Membrane</keyword>
<dbReference type="PANTHER" id="PTHR24372">
    <property type="entry name" value="GLYCOPROTEIN HORMONE RECEPTOR"/>
    <property type="match status" value="1"/>
</dbReference>
<name>A0A7R9HJH0_TIMPO</name>
<keyword evidence="4" id="KW-0675">Receptor</keyword>
<sequence length="96" mass="10787">MFDFRDLSQTAITYLPTGGLEDLDTLRIKETESLKIIPSVYSFKHLKEAWLTYSFHCCAFKFPARHNPARHALHQVSDSSTASLNEGSEVQSSVPA</sequence>
<dbReference type="GO" id="GO:0009755">
    <property type="term" value="P:hormone-mediated signaling pathway"/>
    <property type="evidence" value="ECO:0007669"/>
    <property type="project" value="TreeGrafter"/>
</dbReference>
<dbReference type="Gene3D" id="3.80.10.10">
    <property type="entry name" value="Ribonuclease Inhibitor"/>
    <property type="match status" value="1"/>
</dbReference>
<dbReference type="AlphaFoldDB" id="A0A7R9HJH0"/>
<evidence type="ECO:0000256" key="5">
    <source>
        <dbReference type="ARBA" id="ARBA00023224"/>
    </source>
</evidence>
<proteinExistence type="predicted"/>
<comment type="subcellular location">
    <subcellularLocation>
        <location evidence="1">Cell membrane</location>
        <topology evidence="1">Multi-pass membrane protein</topology>
    </subcellularLocation>
</comment>
<feature type="compositionally biased region" description="Polar residues" evidence="6">
    <location>
        <begin position="76"/>
        <end position="96"/>
    </location>
</feature>
<gene>
    <name evidence="7" type="ORF">TPSB3V08_LOCUS15054</name>
</gene>
<feature type="region of interest" description="Disordered" evidence="6">
    <location>
        <begin position="75"/>
        <end position="96"/>
    </location>
</feature>
<evidence type="ECO:0000313" key="7">
    <source>
        <dbReference type="EMBL" id="CAD7421639.1"/>
    </source>
</evidence>
<protein>
    <submittedName>
        <fullName evidence="7">Uncharacterized protein</fullName>
    </submittedName>
</protein>
<reference evidence="7" key="1">
    <citation type="submission" date="2020-11" db="EMBL/GenBank/DDBJ databases">
        <authorList>
            <person name="Tran Van P."/>
        </authorList>
    </citation>
    <scope>NUCLEOTIDE SEQUENCE</scope>
</reference>
<dbReference type="GO" id="GO:0007189">
    <property type="term" value="P:adenylate cyclase-activating G protein-coupled receptor signaling pathway"/>
    <property type="evidence" value="ECO:0007669"/>
    <property type="project" value="TreeGrafter"/>
</dbReference>
<keyword evidence="5" id="KW-0807">Transducer</keyword>